<name>A0A9J6QSD5_9FIRM</name>
<organism evidence="2 3">
    <name type="scientific">Hominibacterium faecale</name>
    <dbReference type="NCBI Taxonomy" id="2839743"/>
    <lineage>
        <taxon>Bacteria</taxon>
        <taxon>Bacillati</taxon>
        <taxon>Bacillota</taxon>
        <taxon>Clostridia</taxon>
        <taxon>Peptostreptococcales</taxon>
        <taxon>Anaerovoracaceae</taxon>
        <taxon>Hominibacterium</taxon>
    </lineage>
</organism>
<dbReference type="InterPro" id="IPR000160">
    <property type="entry name" value="GGDEF_dom"/>
</dbReference>
<dbReference type="Pfam" id="PF01368">
    <property type="entry name" value="DHH"/>
    <property type="match status" value="1"/>
</dbReference>
<dbReference type="InterPro" id="IPR001667">
    <property type="entry name" value="DDH_dom"/>
</dbReference>
<dbReference type="Pfam" id="PF24898">
    <property type="entry name" value="GGDEF_GdpP"/>
    <property type="match status" value="1"/>
</dbReference>
<dbReference type="EMBL" id="JAOSHN010000001">
    <property type="protein sequence ID" value="MCU7377343.1"/>
    <property type="molecule type" value="Genomic_DNA"/>
</dbReference>
<dbReference type="FunFam" id="3.90.1640.10:FF:000002">
    <property type="entry name" value="Cyclic-di-AMP phosphodiesterase"/>
    <property type="match status" value="1"/>
</dbReference>
<evidence type="ECO:0000259" key="1">
    <source>
        <dbReference type="PROSITE" id="PS50887"/>
    </source>
</evidence>
<dbReference type="Gene3D" id="3.10.310.30">
    <property type="match status" value="1"/>
</dbReference>
<dbReference type="RefSeq" id="WP_253020737.1">
    <property type="nucleotide sequence ID" value="NZ_JAOSHN010000001.1"/>
</dbReference>
<protein>
    <submittedName>
        <fullName evidence="2">DHH family phosphoesterase</fullName>
    </submittedName>
</protein>
<dbReference type="Gene3D" id="3.90.1640.10">
    <property type="entry name" value="inorganic pyrophosphatase (n-terminal core)"/>
    <property type="match status" value="1"/>
</dbReference>
<evidence type="ECO:0000313" key="3">
    <source>
        <dbReference type="Proteomes" id="UP001065549"/>
    </source>
</evidence>
<dbReference type="PROSITE" id="PS50887">
    <property type="entry name" value="GGDEF"/>
    <property type="match status" value="1"/>
</dbReference>
<sequence length="584" mass="65003">MYVSRIEKLLAAYSPVPLCVLNPQGKVSRASSKIDEVFIYDGIRGADIYALTGIKHAEIIAATREGRSLTISRNDKIFKILTSFIGDGELASIAMYFFDVTTYEMLKTLHNEERSCMAIVNVDNFDELTSSTGEEKQMMLASEIDKVVRSWGTKMSASITRYKEHLYFMVFEYKCYEKLVETKFPILDEIRELETESDFPVTLSIGIGVAGKNPMETEQYANDALEIALGRGGDQAVVKNVRRIEYYGGKMQTVEKRNKGKSRVIAHALKQLMEQSSKVIIMGHRNPDMDCFGAALGIFRIAANIKKEAYIVINGYNEALTAIYQAAKETEEYNFINSEKAISLSDENVLIVVLDTHRPSLVECPELLDLEKIVVIDHHRKAEEAILNMILSYMEPYASSTSELVTEIIQYSGDKKSLKKMEAEALLAGITVDTNRFAVKTGVRTFEAASWLRRCGADTVTVKKYFQADLESFQIRAKCIANAQFLEDGIAMSVCQGRNPNAQIVNSQVADELLTVQGIQATFVAGQNEHGQTVVSARSLGDVNVQLIMEQLGGGGHLNTAGAQVTMTPEETLEKLKEILKDFL</sequence>
<dbReference type="AlphaFoldDB" id="A0A9J6QSD5"/>
<dbReference type="GO" id="GO:0003676">
    <property type="term" value="F:nucleic acid binding"/>
    <property type="evidence" value="ECO:0007669"/>
    <property type="project" value="InterPro"/>
</dbReference>
<dbReference type="InterPro" id="IPR038763">
    <property type="entry name" value="DHH_sf"/>
</dbReference>
<dbReference type="Pfam" id="PF02272">
    <property type="entry name" value="DHHA1"/>
    <property type="match status" value="1"/>
</dbReference>
<evidence type="ECO:0000313" key="2">
    <source>
        <dbReference type="EMBL" id="MCU7377343.1"/>
    </source>
</evidence>
<accession>A0A9J6QSD5</accession>
<feature type="domain" description="GGDEF" evidence="1">
    <location>
        <begin position="113"/>
        <end position="241"/>
    </location>
</feature>
<dbReference type="Proteomes" id="UP001065549">
    <property type="component" value="Unassembled WGS sequence"/>
</dbReference>
<reference evidence="2" key="1">
    <citation type="submission" date="2022-09" db="EMBL/GenBank/DDBJ databases">
        <title>Culturomic study of gut microbiota in children with autism spectrum disorder.</title>
        <authorList>
            <person name="Efimov B.A."/>
            <person name="Chaplin A.V."/>
            <person name="Sokolova S.R."/>
            <person name="Pikina A.P."/>
            <person name="Korzhanova M."/>
            <person name="Belova V."/>
            <person name="Korostin D."/>
        </authorList>
    </citation>
    <scope>NUCLEOTIDE SEQUENCE</scope>
    <source>
        <strain evidence="2">ASD5510</strain>
    </source>
</reference>
<keyword evidence="3" id="KW-1185">Reference proteome</keyword>
<dbReference type="SUPFAM" id="SSF64182">
    <property type="entry name" value="DHH phosphoesterases"/>
    <property type="match status" value="1"/>
</dbReference>
<dbReference type="PANTHER" id="PTHR47618">
    <property type="entry name" value="BIFUNCTIONAL OLIGORIBONUCLEASE AND PAP PHOSPHATASE NRNA"/>
    <property type="match status" value="1"/>
</dbReference>
<gene>
    <name evidence="2" type="ORF">OBO34_03125</name>
</gene>
<dbReference type="InterPro" id="IPR003156">
    <property type="entry name" value="DHHA1_dom"/>
</dbReference>
<dbReference type="InterPro" id="IPR051319">
    <property type="entry name" value="Oligoribo/pAp-PDE_c-di-AMP_PDE"/>
</dbReference>
<proteinExistence type="predicted"/>
<dbReference type="PANTHER" id="PTHR47618:SF2">
    <property type="entry name" value="CYCLIC-DI-AMP PHOSPHODIESTERASE GDPP"/>
    <property type="match status" value="1"/>
</dbReference>
<comment type="caution">
    <text evidence="2">The sequence shown here is derived from an EMBL/GenBank/DDBJ whole genome shotgun (WGS) entry which is preliminary data.</text>
</comment>